<feature type="chain" id="PRO_5001763433" evidence="1">
    <location>
        <begin position="34"/>
        <end position="372"/>
    </location>
</feature>
<sequence>MIGRLLPWRKRAQLLALGLSGLLLAGHVTPAQAQTLPVCAVDLDGNGDAGDPGEVANCTIMADEEWLCPIQQVMCVADAEGAYSCPLGSQHSCLTPVGGGTPMCSPNACTGSDGTGIEDDPIVDDPGAPADGEVDAEGHCLGNIEIFAGRAVRCRPAGLKTTFSNCCKDKGKIVKDGMGSSISSIGTKIAVAKGVFTGMKAAYGAFKAGATAGQAASSGANAIIAGIDPTSIAISLAINFMMDFLLSGCDSQDMEVGMLRGSGMCHEVGTYCSSKILGICVQKSKGHCCFNTKLGRIIQEQGRPQLKSFNGLGWGTPKNPYCRGFTPEEFQALDFSKMDLSEYYSEIEARAQADIQIDMKDKIDAYMRAVTP</sequence>
<evidence type="ECO:0000313" key="3">
    <source>
        <dbReference type="Proteomes" id="UP000028411"/>
    </source>
</evidence>
<keyword evidence="1" id="KW-0732">Signal</keyword>
<dbReference type="RefSeq" id="WP_013846832.1">
    <property type="nucleotide sequence ID" value="NZ_JFHR01000001.1"/>
</dbReference>
<dbReference type="OrthoDB" id="5297981at2"/>
<evidence type="ECO:0000256" key="1">
    <source>
        <dbReference type="SAM" id="SignalP"/>
    </source>
</evidence>
<accession>A0A081RKD2</accession>
<feature type="signal peptide" evidence="1">
    <location>
        <begin position="1"/>
        <end position="33"/>
    </location>
</feature>
<dbReference type="AlphaFoldDB" id="A0A081RKD2"/>
<name>A0A081RKD2_SPHCR</name>
<protein>
    <submittedName>
        <fullName evidence="2">Conjugal transfer protein TraN</fullName>
    </submittedName>
</protein>
<dbReference type="PATRIC" id="fig|46429.4.peg.291"/>
<dbReference type="Proteomes" id="UP000028411">
    <property type="component" value="Unassembled WGS sequence"/>
</dbReference>
<reference evidence="2 3" key="1">
    <citation type="submission" date="2014-02" db="EMBL/GenBank/DDBJ databases">
        <title>Whole genome sequence of Sphingobium chlorophenolicum NBRC 16172.</title>
        <authorList>
            <person name="Gan H.M."/>
            <person name="Gan H.Y."/>
            <person name="Chew T.H."/>
            <person name="Savka M.A."/>
        </authorList>
    </citation>
    <scope>NUCLEOTIDE SEQUENCE [LARGE SCALE GENOMIC DNA]</scope>
    <source>
        <strain evidence="2 3">NBRC 16172</strain>
    </source>
</reference>
<comment type="caution">
    <text evidence="2">The sequence shown here is derived from an EMBL/GenBank/DDBJ whole genome shotgun (WGS) entry which is preliminary data.</text>
</comment>
<proteinExistence type="predicted"/>
<organism evidence="2 3">
    <name type="scientific">Sphingobium chlorophenolicum</name>
    <dbReference type="NCBI Taxonomy" id="46429"/>
    <lineage>
        <taxon>Bacteria</taxon>
        <taxon>Pseudomonadati</taxon>
        <taxon>Pseudomonadota</taxon>
        <taxon>Alphaproteobacteria</taxon>
        <taxon>Sphingomonadales</taxon>
        <taxon>Sphingomonadaceae</taxon>
        <taxon>Sphingobium</taxon>
    </lineage>
</organism>
<dbReference type="Pfam" id="PF06986">
    <property type="entry name" value="F_T4SS_TraN"/>
    <property type="match status" value="1"/>
</dbReference>
<dbReference type="eggNOG" id="ENOG502Z9Z1">
    <property type="taxonomic scope" value="Bacteria"/>
</dbReference>
<dbReference type="InterPro" id="IPR014121">
    <property type="entry name" value="TraN_Ftype"/>
</dbReference>
<evidence type="ECO:0000313" key="2">
    <source>
        <dbReference type="EMBL" id="KEQ55655.1"/>
    </source>
</evidence>
<dbReference type="EMBL" id="JFHR01000001">
    <property type="protein sequence ID" value="KEQ55655.1"/>
    <property type="molecule type" value="Genomic_DNA"/>
</dbReference>
<gene>
    <name evidence="2" type="primary">traN</name>
    <name evidence="2" type="ORF">BV95_00294</name>
</gene>